<dbReference type="AlphaFoldDB" id="A0A7H0FXD2"/>
<evidence type="ECO:0000313" key="1">
    <source>
        <dbReference type="EMBL" id="QNP40698.1"/>
    </source>
</evidence>
<organism evidence="1 2">
    <name type="scientific">Agrilutibacter terrestris</name>
    <dbReference type="NCBI Taxonomy" id="2865112"/>
    <lineage>
        <taxon>Bacteria</taxon>
        <taxon>Pseudomonadati</taxon>
        <taxon>Pseudomonadota</taxon>
        <taxon>Gammaproteobacteria</taxon>
        <taxon>Lysobacterales</taxon>
        <taxon>Lysobacteraceae</taxon>
        <taxon>Agrilutibacter</taxon>
    </lineage>
</organism>
<keyword evidence="2" id="KW-1185">Reference proteome</keyword>
<dbReference type="KEGG" id="lsx:H8B22_00035"/>
<sequence length="444" mass="51298">MKTPERAGRPALARRMRPAILPLALSAVLATGNAWAARLDYQLELTGLHSDNINLSENNQATESTLIPSLMFDFREEGASLEVRARGEIERRYYSDDRFDDETRSRFAGQLNWSVFPQRMHIVLEDYLSEESLNFRDGRYPGNLQQVNIFLGGPSFYARFNDATRLQLDVRAADTYAEVAEGFDSKRYSAAAVLQHDINETSNASLHLGSTRVDFDDGEAATDYTRHDGFVRYEGRFRDVDYQLDLGRSRLNRNAADDVSTTIARAQAQWQINRESRLRIRARHHFADEVQDLIVRLGDPDEALVPELVDSSSTLVSGGVYRQRDVELDYRFSGERFTFRVRPRDRQFRYLENVNANRTERGALVQVTYRLNPLTSLVFNGTVRKRDFVSGEEDRDHVYSIGIEQQRTRHWGWRAEALRNRRTSNQPDPEYTENAVLLSVWWKR</sequence>
<evidence type="ECO:0008006" key="3">
    <source>
        <dbReference type="Google" id="ProtNLM"/>
    </source>
</evidence>
<evidence type="ECO:0000313" key="2">
    <source>
        <dbReference type="Proteomes" id="UP000516018"/>
    </source>
</evidence>
<gene>
    <name evidence="1" type="ORF">H8B22_00035</name>
</gene>
<dbReference type="Proteomes" id="UP000516018">
    <property type="component" value="Chromosome"/>
</dbReference>
<protein>
    <recommendedName>
        <fullName evidence="3">TIGR03016 family PEP-CTERM system-associated outer membrane protein</fullName>
    </recommendedName>
</protein>
<dbReference type="EMBL" id="CP060820">
    <property type="protein sequence ID" value="QNP40698.1"/>
    <property type="molecule type" value="Genomic_DNA"/>
</dbReference>
<reference evidence="1 2" key="1">
    <citation type="submission" date="2020-08" db="EMBL/GenBank/DDBJ databases">
        <title>Lysobacter sp. II4 sp. nov., isolated from soil.</title>
        <authorList>
            <person name="Woo C.Y."/>
            <person name="Kim J."/>
        </authorList>
    </citation>
    <scope>NUCLEOTIDE SEQUENCE [LARGE SCALE GENOMIC DNA]</scope>
    <source>
        <strain evidence="1 2">II4</strain>
    </source>
</reference>
<name>A0A7H0FXD2_9GAMM</name>
<dbReference type="RefSeq" id="WP_187712138.1">
    <property type="nucleotide sequence ID" value="NZ_CP060820.1"/>
</dbReference>
<dbReference type="SUPFAM" id="SSF56935">
    <property type="entry name" value="Porins"/>
    <property type="match status" value="1"/>
</dbReference>
<accession>A0A7H0FXD2</accession>
<proteinExistence type="predicted"/>